<accession>W5Y3I7</accession>
<dbReference type="KEGG" id="cvt:B843_10075"/>
<evidence type="ECO:0000313" key="4">
    <source>
        <dbReference type="Proteomes" id="UP000019222"/>
    </source>
</evidence>
<dbReference type="Pfam" id="PF26572">
    <property type="entry name" value="DUF8185"/>
    <property type="match status" value="1"/>
</dbReference>
<evidence type="ECO:0000259" key="2">
    <source>
        <dbReference type="Pfam" id="PF26572"/>
    </source>
</evidence>
<dbReference type="HOGENOM" id="CLU_083318_1_0_11"/>
<dbReference type="EMBL" id="CP004353">
    <property type="protein sequence ID" value="AHI23400.1"/>
    <property type="molecule type" value="Genomic_DNA"/>
</dbReference>
<dbReference type="InterPro" id="IPR058323">
    <property type="entry name" value="DUF8010"/>
</dbReference>
<dbReference type="PIRSF" id="PIRSF012637">
    <property type="entry name" value="UCP012637"/>
    <property type="match status" value="1"/>
</dbReference>
<sequence>MVAMNALTVTVSMKEGAAGVSSLVQRASGLDPQALVRARSLREGSLEVFVSTPFEVVASRRCAGSVDPDGGVVGASDLLAGGAGTNRQASWPGSLPPASGFTLVDQVPVDVVRGLADQGHDLARQFNGPLGPPKSLLDQTVLTVEGEGRAEIPMRMIFACTSLGLIPGFDAPLEIPRHLRVSTCGRWVRLDAPFGTVYRSSGLSLLV</sequence>
<keyword evidence="4" id="KW-1185">Reference proteome</keyword>
<organism evidence="3 4">
    <name type="scientific">Corynebacterium vitaeruminis DSM 20294</name>
    <dbReference type="NCBI Taxonomy" id="1224164"/>
    <lineage>
        <taxon>Bacteria</taxon>
        <taxon>Bacillati</taxon>
        <taxon>Actinomycetota</taxon>
        <taxon>Actinomycetes</taxon>
        <taxon>Mycobacteriales</taxon>
        <taxon>Corynebacteriaceae</taxon>
        <taxon>Corynebacterium</taxon>
    </lineage>
</organism>
<dbReference type="STRING" id="1224164.B843_10075"/>
<name>W5Y3I7_9CORY</name>
<dbReference type="AlphaFoldDB" id="W5Y3I7"/>
<evidence type="ECO:0000313" key="3">
    <source>
        <dbReference type="EMBL" id="AHI23400.1"/>
    </source>
</evidence>
<evidence type="ECO:0000259" key="1">
    <source>
        <dbReference type="Pfam" id="PF26035"/>
    </source>
</evidence>
<feature type="domain" description="DUF8185" evidence="2">
    <location>
        <begin position="96"/>
        <end position="202"/>
    </location>
</feature>
<dbReference type="Proteomes" id="UP000019222">
    <property type="component" value="Chromosome"/>
</dbReference>
<proteinExistence type="predicted"/>
<dbReference type="eggNOG" id="ENOG5032Y20">
    <property type="taxonomic scope" value="Bacteria"/>
</dbReference>
<gene>
    <name evidence="3" type="ORF">B843_10075</name>
</gene>
<dbReference type="InterPro" id="IPR016601">
    <property type="entry name" value="UCP012637"/>
</dbReference>
<feature type="domain" description="DUF8010" evidence="1">
    <location>
        <begin position="8"/>
        <end position="89"/>
    </location>
</feature>
<dbReference type="InterPro" id="IPR058498">
    <property type="entry name" value="DUF8185"/>
</dbReference>
<protein>
    <submittedName>
        <fullName evidence="3">Uncharacterized protein</fullName>
    </submittedName>
</protein>
<dbReference type="PATRIC" id="fig|1224164.3.peg.2035"/>
<reference evidence="3 4" key="1">
    <citation type="submission" date="2013-02" db="EMBL/GenBank/DDBJ databases">
        <title>The complete genome sequence of Corynebacterium vitaeruminis DSM 20294.</title>
        <authorList>
            <person name="Ruckert C."/>
            <person name="Albersmeier A."/>
            <person name="Kalinowski J."/>
        </authorList>
    </citation>
    <scope>NUCLEOTIDE SEQUENCE [LARGE SCALE GENOMIC DNA]</scope>
    <source>
        <strain evidence="4">ATCC 10234</strain>
    </source>
</reference>
<dbReference type="Pfam" id="PF26035">
    <property type="entry name" value="DUF8010"/>
    <property type="match status" value="1"/>
</dbReference>